<dbReference type="Gene3D" id="3.40.50.300">
    <property type="entry name" value="P-loop containing nucleotide triphosphate hydrolases"/>
    <property type="match status" value="2"/>
</dbReference>
<evidence type="ECO:0000313" key="6">
    <source>
        <dbReference type="EMBL" id="MFD2141981.1"/>
    </source>
</evidence>
<protein>
    <submittedName>
        <fullName evidence="6">DEAD/DEAH box helicase</fullName>
    </submittedName>
</protein>
<feature type="domain" description="Helicase C-terminal" evidence="5">
    <location>
        <begin position="984"/>
        <end position="1130"/>
    </location>
</feature>
<dbReference type="SUPFAM" id="SSF52540">
    <property type="entry name" value="P-loop containing nucleoside triphosphate hydrolases"/>
    <property type="match status" value="2"/>
</dbReference>
<keyword evidence="7" id="KW-1185">Reference proteome</keyword>
<evidence type="ECO:0000256" key="3">
    <source>
        <dbReference type="SAM" id="MobiDB-lite"/>
    </source>
</evidence>
<dbReference type="EMBL" id="JBHUHD010000001">
    <property type="protein sequence ID" value="MFD2141981.1"/>
    <property type="molecule type" value="Genomic_DNA"/>
</dbReference>
<feature type="compositionally biased region" description="Basic and acidic residues" evidence="3">
    <location>
        <begin position="1302"/>
        <end position="1317"/>
    </location>
</feature>
<feature type="domain" description="Helicase ATP-binding" evidence="4">
    <location>
        <begin position="100"/>
        <end position="305"/>
    </location>
</feature>
<proteinExistence type="predicted"/>
<reference evidence="7" key="1">
    <citation type="journal article" date="2019" name="Int. J. Syst. Evol. Microbiol.">
        <title>The Global Catalogue of Microorganisms (GCM) 10K type strain sequencing project: providing services to taxonomists for standard genome sequencing and annotation.</title>
        <authorList>
            <consortium name="The Broad Institute Genomics Platform"/>
            <consortium name="The Broad Institute Genome Sequencing Center for Infectious Disease"/>
            <person name="Wu L."/>
            <person name="Ma J."/>
        </authorList>
    </citation>
    <scope>NUCLEOTIDE SEQUENCE [LARGE SCALE GENOMIC DNA]</scope>
    <source>
        <strain evidence="7">CCM 7435</strain>
    </source>
</reference>
<dbReference type="Pfam" id="PF00271">
    <property type="entry name" value="Helicase_C"/>
    <property type="match status" value="1"/>
</dbReference>
<dbReference type="RefSeq" id="WP_213351608.1">
    <property type="nucleotide sequence ID" value="NZ_JAHBGB010000006.1"/>
</dbReference>
<evidence type="ECO:0000259" key="5">
    <source>
        <dbReference type="PROSITE" id="PS51194"/>
    </source>
</evidence>
<evidence type="ECO:0000259" key="4">
    <source>
        <dbReference type="PROSITE" id="PS51192"/>
    </source>
</evidence>
<dbReference type="PANTHER" id="PTHR47957">
    <property type="entry name" value="ATP-DEPENDENT HELICASE HRQ1"/>
    <property type="match status" value="1"/>
</dbReference>
<dbReference type="SMART" id="SM00487">
    <property type="entry name" value="DEXDc"/>
    <property type="match status" value="1"/>
</dbReference>
<dbReference type="InterPro" id="IPR018973">
    <property type="entry name" value="MZB"/>
</dbReference>
<dbReference type="InterPro" id="IPR027417">
    <property type="entry name" value="P-loop_NTPase"/>
</dbReference>
<evidence type="ECO:0000256" key="1">
    <source>
        <dbReference type="ARBA" id="ARBA00022741"/>
    </source>
</evidence>
<sequence>MIDLDRMMTRLPTQAADAILGMLRPKSRTLARHLRGIWSAPAGVEGSLIAEPFIEGAFPWLPLEGGWDALDPSILHPGTIDVLRTVSFPPYVHQARAWKLLTSADPTSVIVSSGTGSGKTECFLVPILDRLVRLSDNGRRPIDGVRALMLYPLNALISSQEERLSRWFEPFGGSLRYCLYNGETPEAVRAASRTEKPWRVGDRTALRASPPPVLVTNATMLEYMLIRQNDAPILAASQGKLDFIVLDEAHSYMGAQAAEIALLLRRVALAFGRQPSDIRYVATSATIGGANAKADLHRFLQDLSGAPAEAIHVVEGHRAPLPSAPTRYDARSIDSGDLSGLAPEISGGILAGSSLLRDTREELRSGRIFSWRDWSERVTKLAGAPADPTAMLVEAARAKDPHADPVMAESGSDSILPNRVHLFHRTIAGLWACIDPECPESPSRHEGSDWPYGAIFSDAHEHCPHCSSIVLEWVCCTLCGDGALRAEEYDNASRIAPWSDGNDEDGFEQTLEREDPAEVMEDEEEEATTADAPTIVSRRYLGLPVKAGSMRFELDLATGILDTTAERRLTFAASPDISICPTCGKAPSRVDPRRGAMRPVVAGAPFLMAQITPGFLADLSPETTAIEPLPFDGRRLITFTDARQGTARHAANVQIASERTFVRGFIYQFAQERPAADPARIGELNQQIDGLRKHPDNALFTKMAHDLEQERSRLTDGGAKPWRDLVRRLASHTTVDHFLRALWTTTNRDPRFDDPETLAEFLLYREAMRRPVRANSAETLGLFRFELPGIDDATVPLPASARAMGLTEADWRDLLRLLVTHFLRTNVALDFERWWLNWIDRRQSHIEVRPWAPGEKSSRYERLWPNPYGPRLTRIVRLLFQAVGLDPEDRSDKDKVAEVLGDAWRTLLRFMTQTENGYRLKLGALSVAKVEKAFWCPTTRRVLDTTLRGLSPYDVDGVHPTATPITMPTLHYPWRRDPAGLAVDEDTLDGWLADDPIVRELRDAGRWGDQHDRAAKFSPWLRAAEHSAQQASTTLRRYEREFKAGQINVLGCSTTMEMGVDIGSIEAVLNSNAPPEIANYRQRVGRAGRQRQPIAVGLTLCKDRPLDRMTIANPLDYLLRQVKTPRVSLESPTIATRHAAALLLARFLAGLGAELHKLTNGTFFGLSNDTIPHSEQVPAIAFLAWLDTVPSDPGTNEQLSTLLAGTPVAPGWDLIEVLRGRIGRISAEMHSEWEALAAEVPATPTGDVELAAVNKARELQRRRLERGYLLGELAGRGFLPSYGFPTDVVQFVTETAGEKAAKQRAADAGEEAQERSFGRGYPSRSREVGIYEYAPGRGIVVDGVVRESSGVTLNWQRPVSEAGLREIQSLRTMWSCRTCGALASKPSAVEETPCIECGSSNLEARRYLSPSGFSVDVRFNVHDDPSDVGSSKVVDPWVSAREAPWRSLPDPDVGRVRASADGTVFWFNPGDYGHGYALCLHCGRAESEPEASGGPGLSLHRPLRGAPTAIDQVTCSGAPEFAPYAVTRNLMLGHEIRTDLCEIQLYECRSRDIALTLALALREAVADRLGIDADEMGFAAPAAPNVRGRDNFSAVVFDRASGGAGFSTTISRDPVGLLREAAAHLDCARPGRCGDPDAQRACPGCVLAPDAQHVADATDRAGAAALLAATIDRIALPDQHSLFGDATVYEAAPLADALNERMSADPKTELTVVLHGSPQEWDFDAWPMAPIVERWGARGRTVIVSVDADAVTGADAVTRRRIALWIERARAVLRGVSSAERDLLSVTRSGDRVTAWRSFDAAAYRIAATWASTSAAPVVRGPVDPSEQDAVPIDSRALLIERVHETIFEVSQEIDGPATDFGQRLRRAMMMRNDALKAVFAEPCLELTYSDRYLFSPLVARLVTEFLAGFANVDTIINVDTLVQRRDGRRPRAGRTVRDDWPDVVDRDAVLRHMLAMVAPSAKLRLHQHLPHRRRLDFRTSGGAGTIFFDQGVGSWTTQGVVAFDPLASLQMQLAAVQSPFVVENGPNGTFFAVRLD</sequence>
<dbReference type="Pfam" id="PF09369">
    <property type="entry name" value="MZB"/>
    <property type="match status" value="1"/>
</dbReference>
<evidence type="ECO:0000313" key="7">
    <source>
        <dbReference type="Proteomes" id="UP001597299"/>
    </source>
</evidence>
<accession>A0ABW4Z0P9</accession>
<feature type="region of interest" description="Disordered" evidence="3">
    <location>
        <begin position="1302"/>
        <end position="1321"/>
    </location>
</feature>
<dbReference type="SMART" id="SM00490">
    <property type="entry name" value="HELICc"/>
    <property type="match status" value="1"/>
</dbReference>
<dbReference type="InterPro" id="IPR001650">
    <property type="entry name" value="Helicase_C-like"/>
</dbReference>
<comment type="caution">
    <text evidence="6">The sequence shown here is derived from an EMBL/GenBank/DDBJ whole genome shotgun (WGS) entry which is preliminary data.</text>
</comment>
<dbReference type="InterPro" id="IPR014001">
    <property type="entry name" value="Helicase_ATP-bd"/>
</dbReference>
<keyword evidence="6" id="KW-0347">Helicase</keyword>
<name>A0ABW4Z0P9_9HYPH</name>
<evidence type="ECO:0000256" key="2">
    <source>
        <dbReference type="ARBA" id="ARBA00022840"/>
    </source>
</evidence>
<keyword evidence="6" id="KW-0378">Hydrolase</keyword>
<dbReference type="GO" id="GO:0004386">
    <property type="term" value="F:helicase activity"/>
    <property type="evidence" value="ECO:0007669"/>
    <property type="project" value="UniProtKB-KW"/>
</dbReference>
<dbReference type="InterPro" id="IPR011545">
    <property type="entry name" value="DEAD/DEAH_box_helicase_dom"/>
</dbReference>
<keyword evidence="1" id="KW-0547">Nucleotide-binding</keyword>
<keyword evidence="2" id="KW-0067">ATP-binding</keyword>
<dbReference type="PANTHER" id="PTHR47957:SF3">
    <property type="entry name" value="ATP-DEPENDENT HELICASE HRQ1"/>
    <property type="match status" value="1"/>
</dbReference>
<dbReference type="Proteomes" id="UP001597299">
    <property type="component" value="Unassembled WGS sequence"/>
</dbReference>
<dbReference type="PROSITE" id="PS51192">
    <property type="entry name" value="HELICASE_ATP_BIND_1"/>
    <property type="match status" value="1"/>
</dbReference>
<dbReference type="PROSITE" id="PS51194">
    <property type="entry name" value="HELICASE_CTER"/>
    <property type="match status" value="1"/>
</dbReference>
<dbReference type="Pfam" id="PF00270">
    <property type="entry name" value="DEAD"/>
    <property type="match status" value="1"/>
</dbReference>
<gene>
    <name evidence="6" type="ORF">ACFSNC_16360</name>
</gene>
<organism evidence="6 7">
    <name type="scientific">Ancylobacter oerskovii</name>
    <dbReference type="NCBI Taxonomy" id="459519"/>
    <lineage>
        <taxon>Bacteria</taxon>
        <taxon>Pseudomonadati</taxon>
        <taxon>Pseudomonadota</taxon>
        <taxon>Alphaproteobacteria</taxon>
        <taxon>Hyphomicrobiales</taxon>
        <taxon>Xanthobacteraceae</taxon>
        <taxon>Ancylobacter</taxon>
    </lineage>
</organism>